<dbReference type="InterPro" id="IPR049704">
    <property type="entry name" value="Aminotrans_3_PPA_site"/>
</dbReference>
<comment type="subunit">
    <text evidence="5">Homodimer.</text>
</comment>
<feature type="binding site" evidence="5">
    <location>
        <begin position="219"/>
        <end position="222"/>
    </location>
    <ligand>
        <name>pyridoxal 5'-phosphate</name>
        <dbReference type="ChEBI" id="CHEBI:597326"/>
    </ligand>
</feature>
<dbReference type="EC" id="2.6.1.11" evidence="5"/>
<dbReference type="InterPro" id="IPR015421">
    <property type="entry name" value="PyrdxlP-dep_Trfase_major"/>
</dbReference>
<evidence type="ECO:0000313" key="6">
    <source>
        <dbReference type="EMBL" id="CAA6819393.1"/>
    </source>
</evidence>
<dbReference type="NCBIfam" id="NF002325">
    <property type="entry name" value="PRK01278.1"/>
    <property type="match status" value="1"/>
</dbReference>
<dbReference type="PANTHER" id="PTHR11986">
    <property type="entry name" value="AMINOTRANSFERASE CLASS III"/>
    <property type="match status" value="1"/>
</dbReference>
<evidence type="ECO:0000256" key="5">
    <source>
        <dbReference type="HAMAP-Rule" id="MF_01107"/>
    </source>
</evidence>
<comment type="similarity">
    <text evidence="5">Belongs to the class-III pyridoxal-phosphate-dependent aminotransferase family. ArgD subfamily.</text>
</comment>
<keyword evidence="4 5" id="KW-0663">Pyridoxal phosphate</keyword>
<comment type="miscellaneous">
    <text evidence="5">May also have succinyldiaminopimelate aminotransferase activity, thus carrying out the corresponding step in lysine biosynthesis.</text>
</comment>
<dbReference type="NCBIfam" id="TIGR00707">
    <property type="entry name" value="argD"/>
    <property type="match status" value="1"/>
</dbReference>
<feature type="modified residue" description="N6-(pyridoxal phosphate)lysine" evidence="5">
    <location>
        <position position="248"/>
    </location>
</feature>
<gene>
    <name evidence="5" type="primary">argD</name>
    <name evidence="6" type="ORF">HELGO_WM20887</name>
</gene>
<dbReference type="GO" id="GO:0042802">
    <property type="term" value="F:identical protein binding"/>
    <property type="evidence" value="ECO:0007669"/>
    <property type="project" value="TreeGrafter"/>
</dbReference>
<dbReference type="GO" id="GO:0003992">
    <property type="term" value="F:N2-acetyl-L-ornithine:2-oxoglutarate 5-aminotransferase activity"/>
    <property type="evidence" value="ECO:0007669"/>
    <property type="project" value="UniProtKB-UniRule"/>
</dbReference>
<feature type="binding site" evidence="5">
    <location>
        <position position="132"/>
    </location>
    <ligand>
        <name>pyridoxal 5'-phosphate</name>
        <dbReference type="ChEBI" id="CHEBI:597326"/>
    </ligand>
</feature>
<evidence type="ECO:0000256" key="4">
    <source>
        <dbReference type="ARBA" id="ARBA00022898"/>
    </source>
</evidence>
<dbReference type="Gene3D" id="3.40.640.10">
    <property type="entry name" value="Type I PLP-dependent aspartate aminotransferase-like (Major domain)"/>
    <property type="match status" value="1"/>
</dbReference>
<comment type="subcellular location">
    <subcellularLocation>
        <location evidence="5">Cytoplasm</location>
    </subcellularLocation>
</comment>
<dbReference type="HAMAP" id="MF_01107">
    <property type="entry name" value="ArgD_aminotrans_3"/>
    <property type="match status" value="1"/>
</dbReference>
<dbReference type="PANTHER" id="PTHR11986:SF79">
    <property type="entry name" value="ACETYLORNITHINE AMINOTRANSFERASE, MITOCHONDRIAL"/>
    <property type="match status" value="1"/>
</dbReference>
<evidence type="ECO:0000256" key="1">
    <source>
        <dbReference type="ARBA" id="ARBA00022576"/>
    </source>
</evidence>
<dbReference type="EMBL" id="CACVAV010000300">
    <property type="protein sequence ID" value="CAA6819393.1"/>
    <property type="molecule type" value="Genomic_DNA"/>
</dbReference>
<accession>A0A6S6TTF8</accession>
<dbReference type="InterPro" id="IPR015424">
    <property type="entry name" value="PyrdxlP-dep_Trfase"/>
</dbReference>
<dbReference type="Gene3D" id="3.90.1150.10">
    <property type="entry name" value="Aspartate Aminotransferase, domain 1"/>
    <property type="match status" value="1"/>
</dbReference>
<protein>
    <recommendedName>
        <fullName evidence="5">Acetylornithine aminotransferase</fullName>
        <shortName evidence="5">ACOAT</shortName>
        <ecNumber evidence="5">2.6.1.11</ecNumber>
    </recommendedName>
</protein>
<dbReference type="InterPro" id="IPR004636">
    <property type="entry name" value="AcOrn/SuccOrn_fam"/>
</dbReference>
<sequence length="397" mass="42019">MTMSKTSALMPTYARLPVTFAKGEGCFLWDTEGKQYLDAVSGIAVCSLGHARREVADAICAQAQSLLHTSNLYQIEHQAALGEQLCRLSGMERVFFANSGAEANEAAIKVARLYGHNKGIEDPVIIVMTEAFHGRTMATVSATGNVKAQTGFGPLLTGFERVDYGNTEAVATVMAENSQVVAVLVEPVQGEGGVNIPPNNYLPELRALCDQHDCLLIVDEIQTGMCRTGEWFAFQHAGIQPDVMTLAKALGNGVPIGACLVGGKATDVFGPGNHGSTFGGNPLSCRAALAVIEVMEKEQLAQRAAELGKYFVAQFTEQLRGTAGVTAIRAKGLMVAVQLDRDCGALVAQALNEGLLINVTAGNVIRLLPPLVLTDAEADQIITKVSALVKSYLGDGK</sequence>
<comment type="catalytic activity">
    <reaction evidence="5">
        <text>N(2)-acetyl-L-ornithine + 2-oxoglutarate = N-acetyl-L-glutamate 5-semialdehyde + L-glutamate</text>
        <dbReference type="Rhea" id="RHEA:18049"/>
        <dbReference type="ChEBI" id="CHEBI:16810"/>
        <dbReference type="ChEBI" id="CHEBI:29123"/>
        <dbReference type="ChEBI" id="CHEBI:29985"/>
        <dbReference type="ChEBI" id="CHEBI:57805"/>
        <dbReference type="EC" id="2.6.1.11"/>
    </reaction>
</comment>
<dbReference type="InterPro" id="IPR005814">
    <property type="entry name" value="Aminotrans_3"/>
</dbReference>
<name>A0A6S6TTF8_9GAMM</name>
<evidence type="ECO:0000256" key="3">
    <source>
        <dbReference type="ARBA" id="ARBA00022679"/>
    </source>
</evidence>
<dbReference type="GO" id="GO:0006526">
    <property type="term" value="P:L-arginine biosynthetic process"/>
    <property type="evidence" value="ECO:0007669"/>
    <property type="project" value="UniProtKB-UniRule"/>
</dbReference>
<dbReference type="Pfam" id="PF00202">
    <property type="entry name" value="Aminotran_3"/>
    <property type="match status" value="1"/>
</dbReference>
<feature type="binding site" evidence="5">
    <location>
        <position position="277"/>
    </location>
    <ligand>
        <name>pyridoxal 5'-phosphate</name>
        <dbReference type="ChEBI" id="CHEBI:597326"/>
    </ligand>
</feature>
<dbReference type="SUPFAM" id="SSF53383">
    <property type="entry name" value="PLP-dependent transferases"/>
    <property type="match status" value="1"/>
</dbReference>
<dbReference type="PROSITE" id="PS00600">
    <property type="entry name" value="AA_TRANSFER_CLASS_3"/>
    <property type="match status" value="1"/>
</dbReference>
<organism evidence="6">
    <name type="scientific">uncultured Thiotrichaceae bacterium</name>
    <dbReference type="NCBI Taxonomy" id="298394"/>
    <lineage>
        <taxon>Bacteria</taxon>
        <taxon>Pseudomonadati</taxon>
        <taxon>Pseudomonadota</taxon>
        <taxon>Gammaproteobacteria</taxon>
        <taxon>Thiotrichales</taxon>
        <taxon>Thiotrichaceae</taxon>
        <taxon>environmental samples</taxon>
    </lineage>
</organism>
<dbReference type="GO" id="GO:0030170">
    <property type="term" value="F:pyridoxal phosphate binding"/>
    <property type="evidence" value="ECO:0007669"/>
    <property type="project" value="InterPro"/>
</dbReference>
<dbReference type="AlphaFoldDB" id="A0A6S6TTF8"/>
<comment type="pathway">
    <text evidence="5">Amino-acid biosynthesis; L-arginine biosynthesis; N(2)-acetyl-L-ornithine from L-glutamate: step 4/4.</text>
</comment>
<keyword evidence="5" id="KW-0055">Arginine biosynthesis</keyword>
<keyword evidence="2 5" id="KW-0028">Amino-acid biosynthesis</keyword>
<reference evidence="6" key="1">
    <citation type="submission" date="2020-01" db="EMBL/GenBank/DDBJ databases">
        <authorList>
            <person name="Meier V. D."/>
            <person name="Meier V D."/>
        </authorList>
    </citation>
    <scope>NUCLEOTIDE SEQUENCE</scope>
    <source>
        <strain evidence="6">HLG_WM_MAG_08</strain>
    </source>
</reference>
<dbReference type="UniPathway" id="UPA00068">
    <property type="reaction ID" value="UER00109"/>
</dbReference>
<proteinExistence type="inferred from homology"/>
<keyword evidence="3 5" id="KW-0808">Transferase</keyword>
<feature type="binding site" evidence="5">
    <location>
        <position position="276"/>
    </location>
    <ligand>
        <name>N(2)-acetyl-L-ornithine</name>
        <dbReference type="ChEBI" id="CHEBI:57805"/>
    </ligand>
</feature>
<dbReference type="CDD" id="cd00610">
    <property type="entry name" value="OAT_like"/>
    <property type="match status" value="1"/>
</dbReference>
<dbReference type="InterPro" id="IPR015422">
    <property type="entry name" value="PyrdxlP-dep_Trfase_small"/>
</dbReference>
<comment type="cofactor">
    <cofactor evidence="5">
        <name>pyridoxal 5'-phosphate</name>
        <dbReference type="ChEBI" id="CHEBI:597326"/>
    </cofactor>
    <text evidence="5">Binds 1 pyridoxal phosphate per subunit.</text>
</comment>
<dbReference type="GO" id="GO:0005737">
    <property type="term" value="C:cytoplasm"/>
    <property type="evidence" value="ECO:0007669"/>
    <property type="project" value="UniProtKB-SubCell"/>
</dbReference>
<dbReference type="InterPro" id="IPR050103">
    <property type="entry name" value="Class-III_PLP-dep_AT"/>
</dbReference>
<keyword evidence="5" id="KW-0963">Cytoplasm</keyword>
<dbReference type="FunFam" id="3.40.640.10:FF:000004">
    <property type="entry name" value="Acetylornithine aminotransferase"/>
    <property type="match status" value="1"/>
</dbReference>
<evidence type="ECO:0000256" key="2">
    <source>
        <dbReference type="ARBA" id="ARBA00022605"/>
    </source>
</evidence>
<feature type="binding site" evidence="5">
    <location>
        <position position="135"/>
    </location>
    <ligand>
        <name>N(2)-acetyl-L-ornithine</name>
        <dbReference type="ChEBI" id="CHEBI:57805"/>
    </ligand>
</feature>
<dbReference type="PIRSF" id="PIRSF000521">
    <property type="entry name" value="Transaminase_4ab_Lys_Orn"/>
    <property type="match status" value="1"/>
</dbReference>
<feature type="binding site" evidence="5">
    <location>
        <begin position="100"/>
        <end position="101"/>
    </location>
    <ligand>
        <name>pyridoxal 5'-phosphate</name>
        <dbReference type="ChEBI" id="CHEBI:597326"/>
    </ligand>
</feature>
<keyword evidence="1 5" id="KW-0032">Aminotransferase</keyword>